<feature type="transmembrane region" description="Helical" evidence="1">
    <location>
        <begin position="192"/>
        <end position="207"/>
    </location>
</feature>
<proteinExistence type="predicted"/>
<dbReference type="AlphaFoldDB" id="S3YK76"/>
<dbReference type="HOGENOM" id="CLU_1323310_0_0_7"/>
<keyword evidence="1" id="KW-1133">Transmembrane helix</keyword>
<feature type="transmembrane region" description="Helical" evidence="1">
    <location>
        <begin position="6"/>
        <end position="24"/>
    </location>
</feature>
<feature type="transmembrane region" description="Helical" evidence="1">
    <location>
        <begin position="89"/>
        <end position="108"/>
    </location>
</feature>
<gene>
    <name evidence="2" type="ORF">HMPREF9309_01068</name>
</gene>
<sequence>MLTVIFYSLIVFLSTFFIFISDRAKYKSDKLFLIFLSFITIFIPSAIRYDIGTDYGSYIEIYNNLEEHEYIEKGFYYLNKILLSINADSQLVIIISSFIYFYICYISYPKKNRWLIHFVFTLIFWFPSFNIIRQTIAIAFSFMAIYKFFDKKYLQFITIIFLGSLFHQSILLIGIAGVASLIPLSDFIKNRIFPKIFILIILVMFYYF</sequence>
<accession>S3YK76</accession>
<feature type="non-terminal residue" evidence="2">
    <location>
        <position position="208"/>
    </location>
</feature>
<keyword evidence="3" id="KW-1185">Reference proteome</keyword>
<organism evidence="2 3">
    <name type="scientific">Campylobacter ureolyticus ACS-301-V-Sch3b</name>
    <dbReference type="NCBI Taxonomy" id="883165"/>
    <lineage>
        <taxon>Bacteria</taxon>
        <taxon>Pseudomonadati</taxon>
        <taxon>Campylobacterota</taxon>
        <taxon>Epsilonproteobacteria</taxon>
        <taxon>Campylobacterales</taxon>
        <taxon>Campylobacteraceae</taxon>
        <taxon>Campylobacter</taxon>
    </lineage>
</organism>
<dbReference type="Proteomes" id="UP000014539">
    <property type="component" value="Unassembled WGS sequence"/>
</dbReference>
<evidence type="ECO:0000313" key="2">
    <source>
        <dbReference type="EMBL" id="EPH08875.1"/>
    </source>
</evidence>
<protein>
    <recommendedName>
        <fullName evidence="4">EpsG family protein</fullName>
    </recommendedName>
</protein>
<dbReference type="InterPro" id="IPR049458">
    <property type="entry name" value="EpsG-like"/>
</dbReference>
<feature type="transmembrane region" description="Helical" evidence="1">
    <location>
        <begin position="115"/>
        <end position="144"/>
    </location>
</feature>
<comment type="caution">
    <text evidence="2">The sequence shown here is derived from an EMBL/GenBank/DDBJ whole genome shotgun (WGS) entry which is preliminary data.</text>
</comment>
<dbReference type="EMBL" id="AGYD01000008">
    <property type="protein sequence ID" value="EPH08875.1"/>
    <property type="molecule type" value="Genomic_DNA"/>
</dbReference>
<dbReference type="Pfam" id="PF14897">
    <property type="entry name" value="EpsG"/>
    <property type="match status" value="1"/>
</dbReference>
<feature type="transmembrane region" description="Helical" evidence="1">
    <location>
        <begin position="31"/>
        <end position="49"/>
    </location>
</feature>
<keyword evidence="1" id="KW-0812">Transmembrane</keyword>
<dbReference type="RefSeq" id="WP_016646923.1">
    <property type="nucleotide sequence ID" value="NZ_KE340327.1"/>
</dbReference>
<evidence type="ECO:0000313" key="3">
    <source>
        <dbReference type="Proteomes" id="UP000014539"/>
    </source>
</evidence>
<evidence type="ECO:0000256" key="1">
    <source>
        <dbReference type="SAM" id="Phobius"/>
    </source>
</evidence>
<name>S3YK76_9BACT</name>
<reference evidence="2 3" key="1">
    <citation type="submission" date="2013-06" db="EMBL/GenBank/DDBJ databases">
        <title>The Genome Sequence of Campylobacter ureolyticus ACS-301-V-SCH3B.</title>
        <authorList>
            <consortium name="The Broad Institute Genomics Platform"/>
            <person name="Earl A."/>
            <person name="Ward D."/>
            <person name="Feldgarden M."/>
            <person name="Gevers D."/>
            <person name="Saerens B."/>
            <person name="Vaneechoutte M."/>
            <person name="Walker B."/>
            <person name="Young S."/>
            <person name="Zeng Q."/>
            <person name="Gargeya S."/>
            <person name="Fitzgerald M."/>
            <person name="Haas B."/>
            <person name="Abouelleil A."/>
            <person name="Allen A.W."/>
            <person name="Alvarado L."/>
            <person name="Arachchi H.M."/>
            <person name="Berlin A.M."/>
            <person name="Chapman S.B."/>
            <person name="Gainer-Dewar J."/>
            <person name="Goldberg J."/>
            <person name="Griggs A."/>
            <person name="Gujja S."/>
            <person name="Hansen M."/>
            <person name="Howarth C."/>
            <person name="Imamovic A."/>
            <person name="Ireland A."/>
            <person name="Larimer J."/>
            <person name="McCowan C."/>
            <person name="Murphy C."/>
            <person name="Pearson M."/>
            <person name="Poon T.W."/>
            <person name="Priest M."/>
            <person name="Roberts A."/>
            <person name="Saif S."/>
            <person name="Shea T."/>
            <person name="Sisk P."/>
            <person name="Sykes S."/>
            <person name="Wortman J."/>
            <person name="Nusbaum C."/>
            <person name="Birren B."/>
        </authorList>
    </citation>
    <scope>NUCLEOTIDE SEQUENCE [LARGE SCALE GENOMIC DNA]</scope>
    <source>
        <strain evidence="2 3">ACS-301-V-Sch3b</strain>
    </source>
</reference>
<evidence type="ECO:0008006" key="4">
    <source>
        <dbReference type="Google" id="ProtNLM"/>
    </source>
</evidence>
<feature type="transmembrane region" description="Helical" evidence="1">
    <location>
        <begin position="156"/>
        <end position="180"/>
    </location>
</feature>
<keyword evidence="1" id="KW-0472">Membrane</keyword>